<feature type="region of interest" description="Disordered" evidence="1">
    <location>
        <begin position="1"/>
        <end position="20"/>
    </location>
</feature>
<dbReference type="EMBL" id="CP121308">
    <property type="protein sequence ID" value="WFP92691.1"/>
    <property type="molecule type" value="Genomic_DNA"/>
</dbReference>
<reference evidence="3 5" key="2">
    <citation type="submission" date="2023-03" db="EMBL/GenBank/DDBJ databases">
        <title>Comparative genome and transcriptome analysis combination mining strategies for increasing vitamin B12 production of Ensifer adhaerens strain.</title>
        <authorList>
            <person name="Yongheng L."/>
        </authorList>
    </citation>
    <scope>NUCLEOTIDE SEQUENCE [LARGE SCALE GENOMIC DNA]</scope>
    <source>
        <strain evidence="3 5">Casida A-T305</strain>
    </source>
</reference>
<evidence type="ECO:0000313" key="3">
    <source>
        <dbReference type="EMBL" id="WFP92691.1"/>
    </source>
</evidence>
<dbReference type="AlphaFoldDB" id="A0A9Q8YCS6"/>
<accession>A0A9Q8YCS6</accession>
<dbReference type="Proteomes" id="UP001055460">
    <property type="component" value="Chromosome"/>
</dbReference>
<gene>
    <name evidence="2" type="ORF">NE863_06425</name>
    <name evidence="3" type="ORF">P4B07_06630</name>
</gene>
<keyword evidence="5" id="KW-1185">Reference proteome</keyword>
<dbReference type="EMBL" id="CP098807">
    <property type="protein sequence ID" value="USJ25289.1"/>
    <property type="molecule type" value="Genomic_DNA"/>
</dbReference>
<name>A0A9Q8YCS6_ENSAD</name>
<evidence type="ECO:0000313" key="2">
    <source>
        <dbReference type="EMBL" id="USJ25289.1"/>
    </source>
</evidence>
<sequence length="20" mass="2427">MDQLPPHRQRARQPVEPRSQ</sequence>
<protein>
    <submittedName>
        <fullName evidence="2">Uncharacterized protein</fullName>
    </submittedName>
</protein>
<proteinExistence type="predicted"/>
<reference evidence="2" key="1">
    <citation type="submission" date="2022-06" db="EMBL/GenBank/DDBJ databases">
        <title>Physiological and biochemical characterization and genomic elucidation of a strain of the genus Ensifer adhaerens M8 that combines arsenic oxidation and chromium reduction.</title>
        <authorList>
            <person name="Li X."/>
            <person name="Yu c."/>
        </authorList>
    </citation>
    <scope>NUCLEOTIDE SEQUENCE</scope>
    <source>
        <strain evidence="2">M8</strain>
    </source>
</reference>
<organism evidence="2 4">
    <name type="scientific">Ensifer adhaerens</name>
    <name type="common">Sinorhizobium morelense</name>
    <dbReference type="NCBI Taxonomy" id="106592"/>
    <lineage>
        <taxon>Bacteria</taxon>
        <taxon>Pseudomonadati</taxon>
        <taxon>Pseudomonadota</taxon>
        <taxon>Alphaproteobacteria</taxon>
        <taxon>Hyphomicrobiales</taxon>
        <taxon>Rhizobiaceae</taxon>
        <taxon>Sinorhizobium/Ensifer group</taxon>
        <taxon>Ensifer</taxon>
    </lineage>
</organism>
<dbReference type="Proteomes" id="UP001214094">
    <property type="component" value="Chromosome"/>
</dbReference>
<evidence type="ECO:0000313" key="4">
    <source>
        <dbReference type="Proteomes" id="UP001055460"/>
    </source>
</evidence>
<evidence type="ECO:0000313" key="5">
    <source>
        <dbReference type="Proteomes" id="UP001214094"/>
    </source>
</evidence>
<evidence type="ECO:0000256" key="1">
    <source>
        <dbReference type="SAM" id="MobiDB-lite"/>
    </source>
</evidence>